<dbReference type="EMBL" id="ONZP01000516">
    <property type="protein sequence ID" value="SPJ86770.1"/>
    <property type="molecule type" value="Genomic_DNA"/>
</dbReference>
<dbReference type="Proteomes" id="UP001187734">
    <property type="component" value="Unassembled WGS sequence"/>
</dbReference>
<sequence>MSRVQRFHVETSEMVALLVKDDVHGYQCPCDG</sequence>
<protein>
    <submittedName>
        <fullName evidence="1">Uncharacterized protein</fullName>
    </submittedName>
</protein>
<proteinExistence type="predicted"/>
<dbReference type="AlphaFoldDB" id="A0AAE8MKM4"/>
<evidence type="ECO:0000313" key="1">
    <source>
        <dbReference type="EMBL" id="SPJ86770.1"/>
    </source>
</evidence>
<comment type="caution">
    <text evidence="1">The sequence shown here is derived from an EMBL/GenBank/DDBJ whole genome shotgun (WGS) entry which is preliminary data.</text>
</comment>
<name>A0AAE8MKM4_9HYPO</name>
<reference evidence="1" key="1">
    <citation type="submission" date="2018-03" db="EMBL/GenBank/DDBJ databases">
        <authorList>
            <person name="Guldener U."/>
        </authorList>
    </citation>
    <scope>NUCLEOTIDE SEQUENCE</scope>
</reference>
<gene>
    <name evidence="1" type="ORF">FTOL_11795</name>
</gene>
<keyword evidence="2" id="KW-1185">Reference proteome</keyword>
<evidence type="ECO:0000313" key="2">
    <source>
        <dbReference type="Proteomes" id="UP001187734"/>
    </source>
</evidence>
<accession>A0AAE8MKM4</accession>
<organism evidence="1 2">
    <name type="scientific">Fusarium torulosum</name>
    <dbReference type="NCBI Taxonomy" id="33205"/>
    <lineage>
        <taxon>Eukaryota</taxon>
        <taxon>Fungi</taxon>
        <taxon>Dikarya</taxon>
        <taxon>Ascomycota</taxon>
        <taxon>Pezizomycotina</taxon>
        <taxon>Sordariomycetes</taxon>
        <taxon>Hypocreomycetidae</taxon>
        <taxon>Hypocreales</taxon>
        <taxon>Nectriaceae</taxon>
        <taxon>Fusarium</taxon>
    </lineage>
</organism>